<accession>A0A1N6LYA8</accession>
<organism evidence="9 10">
    <name type="scientific">Babesia microti (strain RI)</name>
    <dbReference type="NCBI Taxonomy" id="1133968"/>
    <lineage>
        <taxon>Eukaryota</taxon>
        <taxon>Sar</taxon>
        <taxon>Alveolata</taxon>
        <taxon>Apicomplexa</taxon>
        <taxon>Aconoidasida</taxon>
        <taxon>Piroplasmida</taxon>
        <taxon>Babesiidae</taxon>
        <taxon>Babesia</taxon>
    </lineage>
</organism>
<protein>
    <recommendedName>
        <fullName evidence="7">Heme O synthase</fullName>
    </recommendedName>
</protein>
<feature type="transmembrane region" description="Helical" evidence="8">
    <location>
        <begin position="115"/>
        <end position="131"/>
    </location>
</feature>
<dbReference type="GO" id="GO:0016020">
    <property type="term" value="C:membrane"/>
    <property type="evidence" value="ECO:0007669"/>
    <property type="project" value="UniProtKB-SubCell"/>
</dbReference>
<dbReference type="GO" id="GO:0006784">
    <property type="term" value="P:heme A biosynthetic process"/>
    <property type="evidence" value="ECO:0007669"/>
    <property type="project" value="TreeGrafter"/>
</dbReference>
<keyword evidence="3 8" id="KW-0812">Transmembrane</keyword>
<sequence length="302" mass="33283">MSSSQWLGTIRHIPGLIKIKLSSWVTLTSYSGYYISSDWDIQSAIALGLGVFCCSASSQAANQLIELKNDIKMSRTCNRPLVTGKITKKQAIAACITFATIGTTTLAYISPISAIIGLSNILAYTLIYTPLKYRTIYNTQIGAIVGAVPPLIGSTISNVQLSEISPWILFYTLYCWQMPHFYLIAWLNRKDCLKVGFRMVGITDDSGKTTGKACIRWHSLTTLLSALLLAANITNSTVPISYAFLLPLTINLSLLRQFILFMKTSTSISAIKLFKNGLWHILALLASTSYALDNSTRDFLKP</sequence>
<dbReference type="GO" id="GO:0005739">
    <property type="term" value="C:mitochondrion"/>
    <property type="evidence" value="ECO:0007669"/>
    <property type="project" value="TreeGrafter"/>
</dbReference>
<feature type="transmembrane region" description="Helical" evidence="8">
    <location>
        <begin position="273"/>
        <end position="292"/>
    </location>
</feature>
<evidence type="ECO:0000313" key="9">
    <source>
        <dbReference type="EMBL" id="SIO73834.1"/>
    </source>
</evidence>
<dbReference type="EMBL" id="LN871599">
    <property type="protein sequence ID" value="SIO73834.1"/>
    <property type="molecule type" value="Genomic_DNA"/>
</dbReference>
<evidence type="ECO:0000256" key="1">
    <source>
        <dbReference type="ARBA" id="ARBA00004141"/>
    </source>
</evidence>
<evidence type="ECO:0000256" key="5">
    <source>
        <dbReference type="ARBA" id="ARBA00023133"/>
    </source>
</evidence>
<dbReference type="PANTHER" id="PTHR43448:SF2">
    <property type="entry name" value="PROTOHEME IX FARNESYLTRANSFERASE, MITOCHONDRIAL"/>
    <property type="match status" value="1"/>
</dbReference>
<dbReference type="PANTHER" id="PTHR43448">
    <property type="entry name" value="PROTOHEME IX FARNESYLTRANSFERASE, MITOCHONDRIAL"/>
    <property type="match status" value="1"/>
</dbReference>
<dbReference type="GeneID" id="24426376"/>
<evidence type="ECO:0000256" key="3">
    <source>
        <dbReference type="ARBA" id="ARBA00022692"/>
    </source>
</evidence>
<dbReference type="RefSeq" id="XP_021337889.1">
    <property type="nucleotide sequence ID" value="XM_021482714.1"/>
</dbReference>
<evidence type="ECO:0000313" key="10">
    <source>
        <dbReference type="Proteomes" id="UP000002899"/>
    </source>
</evidence>
<dbReference type="Proteomes" id="UP000002899">
    <property type="component" value="Chromosome IV"/>
</dbReference>
<gene>
    <name evidence="9" type="ORF">BmR1_04g08725</name>
</gene>
<dbReference type="Gene3D" id="1.10.357.140">
    <property type="entry name" value="UbiA prenyltransferase"/>
    <property type="match status" value="1"/>
</dbReference>
<evidence type="ECO:0000256" key="6">
    <source>
        <dbReference type="ARBA" id="ARBA00023136"/>
    </source>
</evidence>
<dbReference type="GO" id="GO:0008495">
    <property type="term" value="F:protoheme IX farnesyltransferase activity"/>
    <property type="evidence" value="ECO:0007669"/>
    <property type="project" value="InterPro"/>
</dbReference>
<reference evidence="9 10" key="1">
    <citation type="journal article" date="2012" name="Nucleic Acids Res.">
        <title>Sequencing of the smallest Apicomplexan genome from the human pathogen Babesia microti.</title>
        <authorList>
            <person name="Cornillot E."/>
            <person name="Hadj-Kaddour K."/>
            <person name="Dassouli A."/>
            <person name="Noel B."/>
            <person name="Ranwez V."/>
            <person name="Vacherie B."/>
            <person name="Augagneur Y."/>
            <person name="Bres V."/>
            <person name="Duclos A."/>
            <person name="Randazzo S."/>
            <person name="Carcy B."/>
            <person name="Debierre-Grockiego F."/>
            <person name="Delbecq S."/>
            <person name="Moubri-Menage K."/>
            <person name="Shams-Eldin H."/>
            <person name="Usmani-Brown S."/>
            <person name="Bringaud F."/>
            <person name="Wincker P."/>
            <person name="Vivares C.P."/>
            <person name="Schwarz R.T."/>
            <person name="Schetters T.P."/>
            <person name="Krause P.J."/>
            <person name="Gorenflot A."/>
            <person name="Berry V."/>
            <person name="Barbe V."/>
            <person name="Ben Mamoun C."/>
        </authorList>
    </citation>
    <scope>NUCLEOTIDE SEQUENCE [LARGE SCALE GENOMIC DNA]</scope>
    <source>
        <strain evidence="9 10">RI</strain>
    </source>
</reference>
<reference evidence="9 10" key="2">
    <citation type="journal article" date="2013" name="PLoS ONE">
        <title>Whole genome mapping and re-organization of the nuclear and mitochondrial genomes of Babesia microti isolates.</title>
        <authorList>
            <person name="Cornillot E."/>
            <person name="Dassouli A."/>
            <person name="Garg A."/>
            <person name="Pachikara N."/>
            <person name="Randazzo S."/>
            <person name="Depoix D."/>
            <person name="Carcy B."/>
            <person name="Delbecq S."/>
            <person name="Frutos R."/>
            <person name="Silva J.C."/>
            <person name="Sutton R."/>
            <person name="Krause P.J."/>
            <person name="Mamoun C.B."/>
        </authorList>
    </citation>
    <scope>NUCLEOTIDE SEQUENCE [LARGE SCALE GENOMIC DNA]</scope>
    <source>
        <strain evidence="9 10">RI</strain>
    </source>
</reference>
<proteinExistence type="predicted"/>
<dbReference type="InterPro" id="IPR006369">
    <property type="entry name" value="Protohaem_IX_farnesylTrfase"/>
</dbReference>
<feature type="transmembrane region" description="Helical" evidence="8">
    <location>
        <begin position="217"/>
        <end position="234"/>
    </location>
</feature>
<keyword evidence="9" id="KW-0347">Helicase</keyword>
<keyword evidence="9" id="KW-0067">ATP-binding</keyword>
<dbReference type="CDD" id="cd13957">
    <property type="entry name" value="PT_UbiA_Cox10"/>
    <property type="match status" value="1"/>
</dbReference>
<keyword evidence="2 9" id="KW-0808">Transferase</keyword>
<dbReference type="VEuPathDB" id="PiroplasmaDB:BmR1_04g08725"/>
<feature type="transmembrane region" description="Helical" evidence="8">
    <location>
        <begin position="240"/>
        <end position="261"/>
    </location>
</feature>
<name>A0A1N6LYA8_BABMR</name>
<dbReference type="InterPro" id="IPR000537">
    <property type="entry name" value="UbiA_prenyltransferase"/>
</dbReference>
<dbReference type="GO" id="GO:0004386">
    <property type="term" value="F:helicase activity"/>
    <property type="evidence" value="ECO:0007669"/>
    <property type="project" value="UniProtKB-KW"/>
</dbReference>
<keyword evidence="10" id="KW-1185">Reference proteome</keyword>
<reference evidence="9 10" key="3">
    <citation type="journal article" date="2016" name="Sci. Rep.">
        <title>Genome-wide diversity and gene expression profiling of Babesia microti isolates identify polymorphic genes that mediate host-pathogen interactions.</title>
        <authorList>
            <person name="Silva J.C."/>
            <person name="Cornillot E."/>
            <person name="McCracken C."/>
            <person name="Usmani-Brown S."/>
            <person name="Dwivedi A."/>
            <person name="Ifeonu O.O."/>
            <person name="Crabtree J."/>
            <person name="Gotia H.T."/>
            <person name="Virji A.Z."/>
            <person name="Reynes C."/>
            <person name="Colinge J."/>
            <person name="Kumar V."/>
            <person name="Lawres L."/>
            <person name="Pazzi J.E."/>
            <person name="Pablo J.V."/>
            <person name="Hung C."/>
            <person name="Brancato J."/>
            <person name="Kumari P."/>
            <person name="Orvis J."/>
            <person name="Tretina K."/>
            <person name="Chibucos M."/>
            <person name="Ott S."/>
            <person name="Sadzewicz L."/>
            <person name="Sengamalay N."/>
            <person name="Shetty A.C."/>
            <person name="Su Q."/>
            <person name="Tallon L."/>
            <person name="Fraser C.M."/>
            <person name="Frutos R."/>
            <person name="Molina D.M."/>
            <person name="Krause P.J."/>
            <person name="Ben Mamoun C."/>
        </authorList>
    </citation>
    <scope>NUCLEOTIDE SEQUENCE [LARGE SCALE GENOMIC DNA]</scope>
    <source>
        <strain evidence="9 10">RI</strain>
    </source>
</reference>
<dbReference type="AlphaFoldDB" id="A0A1N6LYA8"/>
<dbReference type="InterPro" id="IPR044878">
    <property type="entry name" value="UbiA_sf"/>
</dbReference>
<keyword evidence="9" id="KW-0378">Hydrolase</keyword>
<keyword evidence="4 8" id="KW-1133">Transmembrane helix</keyword>
<dbReference type="OrthoDB" id="5211at2759"/>
<evidence type="ECO:0000256" key="7">
    <source>
        <dbReference type="ARBA" id="ARBA00030253"/>
    </source>
</evidence>
<feature type="transmembrane region" description="Helical" evidence="8">
    <location>
        <begin position="167"/>
        <end position="188"/>
    </location>
</feature>
<feature type="transmembrane region" description="Helical" evidence="8">
    <location>
        <begin position="143"/>
        <end position="161"/>
    </location>
</feature>
<evidence type="ECO:0000256" key="2">
    <source>
        <dbReference type="ARBA" id="ARBA00022679"/>
    </source>
</evidence>
<evidence type="ECO:0000256" key="8">
    <source>
        <dbReference type="SAM" id="Phobius"/>
    </source>
</evidence>
<evidence type="ECO:0000256" key="4">
    <source>
        <dbReference type="ARBA" id="ARBA00022989"/>
    </source>
</evidence>
<keyword evidence="9" id="KW-0547">Nucleotide-binding</keyword>
<dbReference type="Pfam" id="PF01040">
    <property type="entry name" value="UbiA"/>
    <property type="match status" value="1"/>
</dbReference>
<comment type="subcellular location">
    <subcellularLocation>
        <location evidence="1">Membrane</location>
        <topology evidence="1">Multi-pass membrane protein</topology>
    </subcellularLocation>
</comment>
<dbReference type="KEGG" id="bmic:BmR1_04g08725"/>
<keyword evidence="5" id="KW-0350">Heme biosynthesis</keyword>
<keyword evidence="6 8" id="KW-0472">Membrane</keyword>